<dbReference type="GeneID" id="60404440"/>
<name>U6KLZ4_9EIME</name>
<evidence type="ECO:0000313" key="2">
    <source>
        <dbReference type="Proteomes" id="UP000030744"/>
    </source>
</evidence>
<dbReference type="AlphaFoldDB" id="U6KLZ4"/>
<dbReference type="VEuPathDB" id="ToxoDB:EMH_0086550"/>
<keyword evidence="2" id="KW-1185">Reference proteome</keyword>
<evidence type="ECO:0000313" key="1">
    <source>
        <dbReference type="EMBL" id="CDJ36468.1"/>
    </source>
</evidence>
<organism evidence="1 2">
    <name type="scientific">Eimeria mitis</name>
    <dbReference type="NCBI Taxonomy" id="44415"/>
    <lineage>
        <taxon>Eukaryota</taxon>
        <taxon>Sar</taxon>
        <taxon>Alveolata</taxon>
        <taxon>Apicomplexa</taxon>
        <taxon>Conoidasida</taxon>
        <taxon>Coccidia</taxon>
        <taxon>Eucoccidiorida</taxon>
        <taxon>Eimeriorina</taxon>
        <taxon>Eimeriidae</taxon>
        <taxon>Eimeria</taxon>
    </lineage>
</organism>
<proteinExistence type="predicted"/>
<dbReference type="EMBL" id="HG736034">
    <property type="protein sequence ID" value="CDJ36468.1"/>
    <property type="molecule type" value="Genomic_DNA"/>
</dbReference>
<dbReference type="RefSeq" id="XP_037878756.1">
    <property type="nucleotide sequence ID" value="XM_038022902.1"/>
</dbReference>
<reference evidence="1" key="2">
    <citation type="submission" date="2013-10" db="EMBL/GenBank/DDBJ databases">
        <authorList>
            <person name="Aslett M."/>
        </authorList>
    </citation>
    <scope>NUCLEOTIDE SEQUENCE [LARGE SCALE GENOMIC DNA]</scope>
    <source>
        <strain evidence="1">Houghton</strain>
    </source>
</reference>
<sequence length="98" mass="10950">MCNSLQPGIESYLPHTSAYYSQSNCQTLLVKLELPNGTAPTGIVHLTRHRPSSELLQWEPLQEFQRVLIAHLGVRPGDAVHASLAKDRWPNKDTADHP</sequence>
<protein>
    <submittedName>
        <fullName evidence="1">Uncharacterized protein</fullName>
    </submittedName>
</protein>
<reference evidence="1" key="1">
    <citation type="submission" date="2013-10" db="EMBL/GenBank/DDBJ databases">
        <title>Genomic analysis of the causative agents of coccidiosis in chickens.</title>
        <authorList>
            <person name="Reid A.J."/>
            <person name="Blake D."/>
            <person name="Billington K."/>
            <person name="Browne H."/>
            <person name="Dunn M."/>
            <person name="Hung S."/>
            <person name="Kawahara F."/>
            <person name="Miranda-Saavedra D."/>
            <person name="Mourier T."/>
            <person name="Nagra H."/>
            <person name="Otto T.D."/>
            <person name="Rawlings N."/>
            <person name="Sanchez A."/>
            <person name="Sanders M."/>
            <person name="Subramaniam C."/>
            <person name="Tay Y."/>
            <person name="Dear P."/>
            <person name="Doerig C."/>
            <person name="Gruber A."/>
            <person name="Parkinson J."/>
            <person name="Shirley M."/>
            <person name="Wan K.L."/>
            <person name="Berriman M."/>
            <person name="Tomley F."/>
            <person name="Pain A."/>
        </authorList>
    </citation>
    <scope>NUCLEOTIDE SEQUENCE [LARGE SCALE GENOMIC DNA]</scope>
    <source>
        <strain evidence="1">Houghton</strain>
    </source>
</reference>
<accession>U6KLZ4</accession>
<dbReference type="Proteomes" id="UP000030744">
    <property type="component" value="Unassembled WGS sequence"/>
</dbReference>
<gene>
    <name evidence="1" type="ORF">EMH_0086550</name>
</gene>